<evidence type="ECO:0000313" key="6">
    <source>
        <dbReference type="EMBL" id="KAK9076249.1"/>
    </source>
</evidence>
<dbReference type="InterPro" id="IPR038765">
    <property type="entry name" value="Papain-like_cys_pep_sf"/>
</dbReference>
<evidence type="ECO:0000313" key="7">
    <source>
        <dbReference type="Proteomes" id="UP001408789"/>
    </source>
</evidence>
<feature type="region of interest" description="Disordered" evidence="4">
    <location>
        <begin position="372"/>
        <end position="412"/>
    </location>
</feature>
<feature type="region of interest" description="Disordered" evidence="4">
    <location>
        <begin position="24"/>
        <end position="55"/>
    </location>
</feature>
<comment type="caution">
    <text evidence="6">The sequence shown here is derived from an EMBL/GenBank/DDBJ whole genome shotgun (WGS) entry which is preliminary data.</text>
</comment>
<dbReference type="PROSITE" id="PS50600">
    <property type="entry name" value="ULP_PROTEASE"/>
    <property type="match status" value="1"/>
</dbReference>
<dbReference type="SUPFAM" id="SSF54001">
    <property type="entry name" value="Cysteine proteinases"/>
    <property type="match status" value="1"/>
</dbReference>
<evidence type="ECO:0000256" key="2">
    <source>
        <dbReference type="ARBA" id="ARBA00022670"/>
    </source>
</evidence>
<comment type="similarity">
    <text evidence="1">Belongs to the peptidase C48 family.</text>
</comment>
<protein>
    <recommendedName>
        <fullName evidence="5">Ubiquitin-like protease family profile domain-containing protein</fullName>
    </recommendedName>
</protein>
<keyword evidence="3" id="KW-0378">Hydrolase</keyword>
<proteinExistence type="inferred from homology"/>
<keyword evidence="7" id="KW-1185">Reference proteome</keyword>
<dbReference type="AlphaFoldDB" id="A0AAP0DJU3"/>
<evidence type="ECO:0000256" key="3">
    <source>
        <dbReference type="ARBA" id="ARBA00022801"/>
    </source>
</evidence>
<dbReference type="PANTHER" id="PTHR33018:SF31">
    <property type="entry name" value="TRANSPOSASE, PTTA_EN_SPM, PLANT"/>
    <property type="match status" value="1"/>
</dbReference>
<organism evidence="6 7">
    <name type="scientific">Deinandra increscens subsp. villosa</name>
    <dbReference type="NCBI Taxonomy" id="3103831"/>
    <lineage>
        <taxon>Eukaryota</taxon>
        <taxon>Viridiplantae</taxon>
        <taxon>Streptophyta</taxon>
        <taxon>Embryophyta</taxon>
        <taxon>Tracheophyta</taxon>
        <taxon>Spermatophyta</taxon>
        <taxon>Magnoliopsida</taxon>
        <taxon>eudicotyledons</taxon>
        <taxon>Gunneridae</taxon>
        <taxon>Pentapetalae</taxon>
        <taxon>asterids</taxon>
        <taxon>campanulids</taxon>
        <taxon>Asterales</taxon>
        <taxon>Asteraceae</taxon>
        <taxon>Asteroideae</taxon>
        <taxon>Heliantheae alliance</taxon>
        <taxon>Madieae</taxon>
        <taxon>Madiinae</taxon>
        <taxon>Deinandra</taxon>
    </lineage>
</organism>
<accession>A0AAP0DJU3</accession>
<evidence type="ECO:0000256" key="1">
    <source>
        <dbReference type="ARBA" id="ARBA00005234"/>
    </source>
</evidence>
<dbReference type="InterPro" id="IPR003653">
    <property type="entry name" value="Peptidase_C48_C"/>
</dbReference>
<dbReference type="GO" id="GO:0006508">
    <property type="term" value="P:proteolysis"/>
    <property type="evidence" value="ECO:0007669"/>
    <property type="project" value="UniProtKB-KW"/>
</dbReference>
<feature type="compositionally biased region" description="Basic and acidic residues" evidence="4">
    <location>
        <begin position="374"/>
        <end position="405"/>
    </location>
</feature>
<dbReference type="Proteomes" id="UP001408789">
    <property type="component" value="Unassembled WGS sequence"/>
</dbReference>
<feature type="domain" description="Ubiquitin-like protease family profile" evidence="5">
    <location>
        <begin position="511"/>
        <end position="680"/>
    </location>
</feature>
<dbReference type="Gene3D" id="3.40.395.10">
    <property type="entry name" value="Adenoviral Proteinase, Chain A"/>
    <property type="match status" value="1"/>
</dbReference>
<sequence>MDKSWSSSDTLSNACDEGVNALLEFAQSNNSNSEEDSKSQRGPSPTRKSEANKGKIVVTYNKRGVPIGDGAKKLSTFEGTVARSMVPITYESWLDVGEETKEACWKYVLDKSKKAKTVRAHNKYNHRLSRKGYAGLITEIMQETGKAEEEIDRVVCWKRAREMKTGGFDPAVKKIVEKIEKLQKTEKIVDVPCGTEDVLTKALGTEEQRGRVRGMGKFVMPHQYFFLPKTVKHYLDIEKMKMDRRLNKVKDELEILKRGINNNISEGSSRQMWDEEDVEDEAPKEPVDNSCYLAVDVPSNIVAKGTVVNYSVSGENIEVMMETCVEGEALLPIPIEEVFIEKVKDAFGYILSWPRHLVIRCSDLNKMVAKHAKKDVEKNAKKDEESNTKKGMEKEEAGKEIESKKEKKRKRELDEENEKELIIIRNKNDKNCGSQLTTGDTINELKASKTKVNEIETMQRRMTRGQRKTRIRMEKSVALKMVAVMVDGQVSKVDSIKVQCEDDVFGYESYTYLNWNDFDKVFTMDEVSGAVVTSYTMYLYEQIKNGPKRDHGICFMTPTATMQSERKAKSKNVNDSSRSIAYRLSTRKDNDIILLPYNPGRHWVLGVLDMKTTTCYYLDSLRPSTVNVQFRKIIHAAMGLYAVQSGSKKKAKLKWVNSRCPCQPGSTECGYYVLRFMKEIVEEGIEILVNDNIGGTKNEYTDDDLDEIREEWSTFVANFIFR</sequence>
<keyword evidence="2" id="KW-0645">Protease</keyword>
<evidence type="ECO:0000256" key="4">
    <source>
        <dbReference type="SAM" id="MobiDB-lite"/>
    </source>
</evidence>
<dbReference type="EMBL" id="JBCNJP010000007">
    <property type="protein sequence ID" value="KAK9076249.1"/>
    <property type="molecule type" value="Genomic_DNA"/>
</dbReference>
<gene>
    <name evidence="6" type="ORF">SSX86_004582</name>
</gene>
<dbReference type="PANTHER" id="PTHR33018">
    <property type="entry name" value="OS10G0338966 PROTEIN-RELATED"/>
    <property type="match status" value="1"/>
</dbReference>
<evidence type="ECO:0000259" key="5">
    <source>
        <dbReference type="PROSITE" id="PS50600"/>
    </source>
</evidence>
<dbReference type="GO" id="GO:0008234">
    <property type="term" value="F:cysteine-type peptidase activity"/>
    <property type="evidence" value="ECO:0007669"/>
    <property type="project" value="InterPro"/>
</dbReference>
<name>A0AAP0DJU3_9ASTR</name>
<reference evidence="6 7" key="1">
    <citation type="submission" date="2024-04" db="EMBL/GenBank/DDBJ databases">
        <title>The reference genome of an endangered Asteraceae, Deinandra increscens subsp. villosa, native to the Central Coast of California.</title>
        <authorList>
            <person name="Guilliams M."/>
            <person name="Hasenstab-Lehman K."/>
            <person name="Meyer R."/>
            <person name="Mcevoy S."/>
        </authorList>
    </citation>
    <scope>NUCLEOTIDE SEQUENCE [LARGE SCALE GENOMIC DNA]</scope>
    <source>
        <tissue evidence="6">Leaf</tissue>
    </source>
</reference>
<dbReference type="Pfam" id="PF02902">
    <property type="entry name" value="Peptidase_C48"/>
    <property type="match status" value="1"/>
</dbReference>